<name>A0A0D7W9Y6_9FLAO</name>
<organism evidence="1 2">
    <name type="scientific">Neotamlana sedimentorum</name>
    <dbReference type="NCBI Taxonomy" id="1435349"/>
    <lineage>
        <taxon>Bacteria</taxon>
        <taxon>Pseudomonadati</taxon>
        <taxon>Bacteroidota</taxon>
        <taxon>Flavobacteriia</taxon>
        <taxon>Flavobacteriales</taxon>
        <taxon>Flavobacteriaceae</taxon>
        <taxon>Neotamlana</taxon>
    </lineage>
</organism>
<dbReference type="STRING" id="1435349.PW52_04970"/>
<proteinExistence type="predicted"/>
<dbReference type="Pfam" id="PF14885">
    <property type="entry name" value="GHL15"/>
    <property type="match status" value="1"/>
</dbReference>
<reference evidence="1 2" key="1">
    <citation type="submission" date="2014-11" db="EMBL/GenBank/DDBJ databases">
        <title>Tamlana sedimentorum sp. nov., isolated from shallow sand sediments of the Sea of Japan.</title>
        <authorList>
            <person name="Romanenko L.A."/>
        </authorList>
    </citation>
    <scope>NUCLEOTIDE SEQUENCE [LARGE SCALE GENOMIC DNA]</scope>
    <source>
        <strain evidence="1 2">JCM 19808</strain>
    </source>
</reference>
<dbReference type="EMBL" id="JTDW01000004">
    <property type="protein sequence ID" value="KJD35980.1"/>
    <property type="molecule type" value="Genomic_DNA"/>
</dbReference>
<keyword evidence="2" id="KW-1185">Reference proteome</keyword>
<dbReference type="OrthoDB" id="1401523at2"/>
<accession>A0A0D7W9Y6</accession>
<evidence type="ECO:0000313" key="1">
    <source>
        <dbReference type="EMBL" id="KJD35980.1"/>
    </source>
</evidence>
<dbReference type="AlphaFoldDB" id="A0A0D7W9Y6"/>
<comment type="caution">
    <text evidence="1">The sequence shown here is derived from an EMBL/GenBank/DDBJ whole genome shotgun (WGS) entry which is preliminary data.</text>
</comment>
<protein>
    <submittedName>
        <fullName evidence="1">Uncharacterized protein</fullName>
    </submittedName>
</protein>
<dbReference type="InterPro" id="IPR029455">
    <property type="entry name" value="GHL15"/>
</dbReference>
<evidence type="ECO:0000313" key="2">
    <source>
        <dbReference type="Proteomes" id="UP000032578"/>
    </source>
</evidence>
<gene>
    <name evidence="1" type="ORF">PW52_04970</name>
</gene>
<sequence length="533" mass="61763">MKRYLHLLRLKHAITLIAILCTHISRSQTDFMDYLPQHLSHLDTYTWDKVQRGVLIRYRHDPPFPSEAVDIIAKNCMFIQLQSNLTQSSREDFTIPYPNRIYRFAYKNLTKHYEGKDAIFTNVPEWFMHNAGGSPNIYLDPTYPYYNLRNDSTEYSGKNLQEWWISEMHTEIDYQVPGNALFVDALTDAIRIGQGVSRGGYDYWGNEIGEDPYYDNSYTEDYLKPLLASIRDEFADKMIITGNLLKPWFLPDGNYSYVKDYAHCNYIENFERYGDSYIKHLNTGIELYKTISEDGKMTFFNMSIEKPTPAPTLTIEEMRTKASDAMPEFYSSLPNQTEKDDLAELYAYFEFRLAIFLLGANEYSYMAYQSTPVADDAGKDLFRTIPPFPEFKYPLGEPLGAAVRNGDIWTREFKHASVWLDAANGLAKIDWELKSLGVASLNLEDHQLKVVPNVINQDTYEVIIQGVPLDQKDIKLFNLNGQVISQNFSYVNTYTGADGRKYNRWKLFGFQNRLSKGIYILKSGHLNTYLIVK</sequence>
<dbReference type="PATRIC" id="fig|1435349.4.peg.1944"/>
<dbReference type="Proteomes" id="UP000032578">
    <property type="component" value="Unassembled WGS sequence"/>
</dbReference>